<dbReference type="EMBL" id="BARV01004763">
    <property type="protein sequence ID" value="GAI06939.1"/>
    <property type="molecule type" value="Genomic_DNA"/>
</dbReference>
<dbReference type="AlphaFoldDB" id="X1MKQ9"/>
<proteinExistence type="predicted"/>
<accession>X1MKQ9</accession>
<evidence type="ECO:0008006" key="2">
    <source>
        <dbReference type="Google" id="ProtNLM"/>
    </source>
</evidence>
<protein>
    <recommendedName>
        <fullName evidence="2">4Fe-4S Mo/W bis-MGD-type domain-containing protein</fullName>
    </recommendedName>
</protein>
<name>X1MKQ9_9ZZZZ</name>
<dbReference type="InterPro" id="IPR036593">
    <property type="entry name" value="CPE0013-like_sf"/>
</dbReference>
<reference evidence="1" key="1">
    <citation type="journal article" date="2014" name="Front. Microbiol.">
        <title>High frequency of phylogenetically diverse reductive dehalogenase-homologous genes in deep subseafloor sedimentary metagenomes.</title>
        <authorList>
            <person name="Kawai M."/>
            <person name="Futagami T."/>
            <person name="Toyoda A."/>
            <person name="Takaki Y."/>
            <person name="Nishi S."/>
            <person name="Hori S."/>
            <person name="Arai W."/>
            <person name="Tsubouchi T."/>
            <person name="Morono Y."/>
            <person name="Uchiyama I."/>
            <person name="Ito T."/>
            <person name="Fujiyama A."/>
            <person name="Inagaki F."/>
            <person name="Takami H."/>
        </authorList>
    </citation>
    <scope>NUCLEOTIDE SEQUENCE</scope>
    <source>
        <strain evidence="1">Expedition CK06-06</strain>
    </source>
</reference>
<sequence length="99" mass="10736">MEEKEIICVSCPMGCRVTVQAQGGDIMSITGNDCPKGIKYAKEEFINPVRILPTTVKVIGGELPLVSVKTEKAIPKRLLLKAMVEIAEIEVKAPVEIGQ</sequence>
<dbReference type="PANTHER" id="PTHR39450:SF1">
    <property type="entry name" value="DUF1667 DOMAIN-CONTAINING PROTEIN"/>
    <property type="match status" value="1"/>
</dbReference>
<comment type="caution">
    <text evidence="1">The sequence shown here is derived from an EMBL/GenBank/DDBJ whole genome shotgun (WGS) entry which is preliminary data.</text>
</comment>
<gene>
    <name evidence="1" type="ORF">S06H3_10328</name>
</gene>
<dbReference type="Pfam" id="PF07892">
    <property type="entry name" value="DUF1667"/>
    <property type="match status" value="1"/>
</dbReference>
<dbReference type="SUPFAM" id="SSF53706">
    <property type="entry name" value="Formate dehydrogenase/DMSO reductase, domains 1-3"/>
    <property type="match status" value="1"/>
</dbReference>
<dbReference type="SUPFAM" id="SSF160148">
    <property type="entry name" value="CPE0013-like"/>
    <property type="match status" value="1"/>
</dbReference>
<dbReference type="PANTHER" id="PTHR39450">
    <property type="entry name" value="MOLYBDOPTERIN OXIDOREDUCTASE, 4FE-4S CLUSTER-BINDING SUBUNIT"/>
    <property type="match status" value="1"/>
</dbReference>
<evidence type="ECO:0000313" key="1">
    <source>
        <dbReference type="EMBL" id="GAI06939.1"/>
    </source>
</evidence>
<organism evidence="1">
    <name type="scientific">marine sediment metagenome</name>
    <dbReference type="NCBI Taxonomy" id="412755"/>
    <lineage>
        <taxon>unclassified sequences</taxon>
        <taxon>metagenomes</taxon>
        <taxon>ecological metagenomes</taxon>
    </lineage>
</organism>
<dbReference type="InterPro" id="IPR012460">
    <property type="entry name" value="DUF1667"/>
</dbReference>
<dbReference type="Gene3D" id="3.10.530.10">
    <property type="entry name" value="CPE0013-like"/>
    <property type="match status" value="1"/>
</dbReference>
<feature type="non-terminal residue" evidence="1">
    <location>
        <position position="99"/>
    </location>
</feature>